<organism evidence="1 2">
    <name type="scientific">Kickxella alabastrina</name>
    <dbReference type="NCBI Taxonomy" id="61397"/>
    <lineage>
        <taxon>Eukaryota</taxon>
        <taxon>Fungi</taxon>
        <taxon>Fungi incertae sedis</taxon>
        <taxon>Zoopagomycota</taxon>
        <taxon>Kickxellomycotina</taxon>
        <taxon>Kickxellomycetes</taxon>
        <taxon>Kickxellales</taxon>
        <taxon>Kickxellaceae</taxon>
        <taxon>Kickxella</taxon>
    </lineage>
</organism>
<dbReference type="Proteomes" id="UP001150581">
    <property type="component" value="Unassembled WGS sequence"/>
</dbReference>
<name>A0ACC1HZN2_9FUNG</name>
<gene>
    <name evidence="1" type="primary">NMD5_2</name>
    <name evidence="1" type="ORF">LPJ66_011531</name>
</gene>
<proteinExistence type="predicted"/>
<comment type="caution">
    <text evidence="1">The sequence shown here is derived from an EMBL/GenBank/DDBJ whole genome shotgun (WGS) entry which is preliminary data.</text>
</comment>
<sequence>QYKWTEGIFTRLIQSIGKFNRVNDKKLLILGLTSVLSVPVAQLPASLQNGLSQLFEGVLQTFRSLGQAIEARDALEKMYEGADSDDDSDGEFEWDGGDDDDFDGIGEDDDDVDDLENEYLKHLSSQASKALGGDNDDSDGFGSDDDDFDEGLEEEFSLETPLDSINAYIHLQERLAEMQGTNTAAYNVVVQSLNPENSQFLQSLIEEANKQRAEQQASDSQKK</sequence>
<keyword evidence="2" id="KW-1185">Reference proteome</keyword>
<accession>A0ACC1HZN2</accession>
<dbReference type="EMBL" id="JANBPG010003573">
    <property type="protein sequence ID" value="KAJ1880258.1"/>
    <property type="molecule type" value="Genomic_DNA"/>
</dbReference>
<protein>
    <submittedName>
        <fullName evidence="1">Nonsense-mediated mRNA decay protein 5</fullName>
    </submittedName>
</protein>
<feature type="non-terminal residue" evidence="1">
    <location>
        <position position="1"/>
    </location>
</feature>
<evidence type="ECO:0000313" key="1">
    <source>
        <dbReference type="EMBL" id="KAJ1880258.1"/>
    </source>
</evidence>
<evidence type="ECO:0000313" key="2">
    <source>
        <dbReference type="Proteomes" id="UP001150581"/>
    </source>
</evidence>
<reference evidence="1" key="1">
    <citation type="submission" date="2022-07" db="EMBL/GenBank/DDBJ databases">
        <title>Phylogenomic reconstructions and comparative analyses of Kickxellomycotina fungi.</title>
        <authorList>
            <person name="Reynolds N.K."/>
            <person name="Stajich J.E."/>
            <person name="Barry K."/>
            <person name="Grigoriev I.V."/>
            <person name="Crous P."/>
            <person name="Smith M.E."/>
        </authorList>
    </citation>
    <scope>NUCLEOTIDE SEQUENCE</scope>
    <source>
        <strain evidence="1">Benny 63K</strain>
    </source>
</reference>